<evidence type="ECO:0000313" key="2">
    <source>
        <dbReference type="EMBL" id="KAK4302194.1"/>
    </source>
</evidence>
<feature type="compositionally biased region" description="Basic residues" evidence="1">
    <location>
        <begin position="1"/>
        <end position="12"/>
    </location>
</feature>
<gene>
    <name evidence="2" type="ORF">Pmani_025691</name>
</gene>
<feature type="compositionally biased region" description="Polar residues" evidence="1">
    <location>
        <begin position="13"/>
        <end position="26"/>
    </location>
</feature>
<accession>A0AAE1U0X4</accession>
<dbReference type="Proteomes" id="UP001292094">
    <property type="component" value="Unassembled WGS sequence"/>
</dbReference>
<dbReference type="EMBL" id="JAWZYT010002769">
    <property type="protein sequence ID" value="KAK4302194.1"/>
    <property type="molecule type" value="Genomic_DNA"/>
</dbReference>
<name>A0AAE1U0X4_9EUCA</name>
<comment type="caution">
    <text evidence="2">The sequence shown here is derived from an EMBL/GenBank/DDBJ whole genome shotgun (WGS) entry which is preliminary data.</text>
</comment>
<organism evidence="2 3">
    <name type="scientific">Petrolisthes manimaculis</name>
    <dbReference type="NCBI Taxonomy" id="1843537"/>
    <lineage>
        <taxon>Eukaryota</taxon>
        <taxon>Metazoa</taxon>
        <taxon>Ecdysozoa</taxon>
        <taxon>Arthropoda</taxon>
        <taxon>Crustacea</taxon>
        <taxon>Multicrustacea</taxon>
        <taxon>Malacostraca</taxon>
        <taxon>Eumalacostraca</taxon>
        <taxon>Eucarida</taxon>
        <taxon>Decapoda</taxon>
        <taxon>Pleocyemata</taxon>
        <taxon>Anomura</taxon>
        <taxon>Galatheoidea</taxon>
        <taxon>Porcellanidae</taxon>
        <taxon>Petrolisthes</taxon>
    </lineage>
</organism>
<dbReference type="AlphaFoldDB" id="A0AAE1U0X4"/>
<keyword evidence="3" id="KW-1185">Reference proteome</keyword>
<protein>
    <submittedName>
        <fullName evidence="2">Uncharacterized protein</fullName>
    </submittedName>
</protein>
<evidence type="ECO:0000313" key="3">
    <source>
        <dbReference type="Proteomes" id="UP001292094"/>
    </source>
</evidence>
<feature type="region of interest" description="Disordered" evidence="1">
    <location>
        <begin position="1"/>
        <end position="26"/>
    </location>
</feature>
<reference evidence="2" key="1">
    <citation type="submission" date="2023-11" db="EMBL/GenBank/DDBJ databases">
        <title>Genome assemblies of two species of porcelain crab, Petrolisthes cinctipes and Petrolisthes manimaculis (Anomura: Porcellanidae).</title>
        <authorList>
            <person name="Angst P."/>
        </authorList>
    </citation>
    <scope>NUCLEOTIDE SEQUENCE</scope>
    <source>
        <strain evidence="2">PB745_02</strain>
        <tissue evidence="2">Gill</tissue>
    </source>
</reference>
<evidence type="ECO:0000256" key="1">
    <source>
        <dbReference type="SAM" id="MobiDB-lite"/>
    </source>
</evidence>
<sequence length="80" mass="9103">MRRWKTKARGNRHTATQPQSFTRLTNRTDLSATQNHIFNLNFLVGQLKALSGVSSPAHQTRTDRLLIVPGPDPPRLGWRD</sequence>
<proteinExistence type="predicted"/>
<feature type="region of interest" description="Disordered" evidence="1">
    <location>
        <begin position="52"/>
        <end position="80"/>
    </location>
</feature>